<evidence type="ECO:0000313" key="16">
    <source>
        <dbReference type="EMBL" id="AZF73134.1"/>
    </source>
</evidence>
<dbReference type="Pfam" id="PF03465">
    <property type="entry name" value="eRF1_3"/>
    <property type="match status" value="1"/>
</dbReference>
<gene>
    <name evidence="9" type="primary">pelA</name>
    <name evidence="21" type="ORF">HFC64_11880</name>
    <name evidence="22" type="ORF">SSOP1_0079</name>
    <name evidence="13" type="ORF">SULA_1099</name>
    <name evidence="11" type="ORF">SULB_1100</name>
    <name evidence="12" type="ORF">SULC_1099</name>
    <name evidence="14" type="ORF">SULG_05400</name>
    <name evidence="15" type="ORF">SULH_05400</name>
    <name evidence="16" type="ORF">SULI_05400</name>
    <name evidence="17" type="ORF">SULM_05400</name>
    <name evidence="18" type="ORF">SULN_05400</name>
    <name evidence="19" type="ORF">SULO_05410</name>
    <name evidence="20" type="ORF">SULZ_05645</name>
</gene>
<keyword evidence="7 9" id="KW-0255">Endonuclease</keyword>
<evidence type="ECO:0000313" key="19">
    <source>
        <dbReference type="EMBL" id="AZF80972.1"/>
    </source>
</evidence>
<dbReference type="SMART" id="SM01194">
    <property type="entry name" value="eRF1_1"/>
    <property type="match status" value="1"/>
</dbReference>
<dbReference type="AlphaFoldDB" id="A0A0E3JTL7"/>
<dbReference type="InterPro" id="IPR038069">
    <property type="entry name" value="Pelota/DOM34_N"/>
</dbReference>
<comment type="function">
    <text evidence="9">May function in recognizing stalled ribosomes, interact with stem-loop structures in stalled mRNA molecules, and effect endonucleolytic cleavage of the mRNA. May play a role in the release non-functional ribosomes and degradation of damaged mRNAs. Has endoribonuclease activity.</text>
</comment>
<dbReference type="Proteomes" id="UP000594632">
    <property type="component" value="Chromosome"/>
</dbReference>
<dbReference type="Proteomes" id="UP000273194">
    <property type="component" value="Chromosome"/>
</dbReference>
<dbReference type="FunFam" id="2.30.30.870:FF:000002">
    <property type="entry name" value="Protein pelota homolog"/>
    <property type="match status" value="1"/>
</dbReference>
<evidence type="ECO:0000313" key="15">
    <source>
        <dbReference type="EMBL" id="AZF70514.1"/>
    </source>
</evidence>
<dbReference type="InterPro" id="IPR005142">
    <property type="entry name" value="eRF1_3"/>
</dbReference>
<protein>
    <recommendedName>
        <fullName evidence="9">Protein pelota homolog</fullName>
        <ecNumber evidence="9">3.1.-.-</ecNumber>
    </recommendedName>
</protein>
<dbReference type="Proteomes" id="UP000273443">
    <property type="component" value="Chromosome"/>
</dbReference>
<sequence length="344" mass="39630">MRILEFDEKRQAVKLHIESEDDLWLLHLILEKDDKVVAKTTRDVGLGKESRRIPMTIILKVDYTEFQEFTNRLRIHGIIEDAPERFGIKGAHHTINLDIGDEIIIIKQQWNKYVLDRLKRQANKRSRIIIALVDFDEYLIAIPFEQGIKILSEKSLRPLNEEEGIIEQNALEIATELAEYVKQYDPDAILLAGPGFFKEEVSKKVNAILKNKKIYIDSVSSATRAGLHEVLKRDIIDKIMTDYEIAIGAKKMEKAMELLAKQPELVTYGLEQVKNAIEMGAVETVLVIEDLLSSDEQERLTIERMLEDIENKRGEVILVPKESPIYFELKNLTGILAILRFRIN</sequence>
<keyword evidence="5 9" id="KW-0540">Nuclease</keyword>
<evidence type="ECO:0000313" key="14">
    <source>
        <dbReference type="EMBL" id="AZF67894.1"/>
    </source>
</evidence>
<feature type="domain" description="eRF1/Pelota-like N-terminal" evidence="10">
    <location>
        <begin position="1"/>
        <end position="123"/>
    </location>
</feature>
<dbReference type="InterPro" id="IPR005140">
    <property type="entry name" value="eRF1_Pelota-like_N"/>
</dbReference>
<evidence type="ECO:0000256" key="8">
    <source>
        <dbReference type="ARBA" id="ARBA00022801"/>
    </source>
</evidence>
<dbReference type="GO" id="GO:0070651">
    <property type="term" value="P:nonfunctional rRNA decay"/>
    <property type="evidence" value="ECO:0007669"/>
    <property type="project" value="TreeGrafter"/>
</dbReference>
<reference evidence="27 28" key="4">
    <citation type="journal article" date="2018" name="Proc. Natl. Acad. Sci. U.S.A.">
        <title>Nonmutational mechanism of inheritance in the Archaeon Sulfolobus solfataricus.</title>
        <authorList>
            <person name="Payne S."/>
            <person name="McCarthy S."/>
            <person name="Johnson T."/>
            <person name="North E."/>
            <person name="Blum P."/>
        </authorList>
    </citation>
    <scope>NUCLEOTIDE SEQUENCE [LARGE SCALE GENOMIC DNA]</scope>
    <source>
        <strain evidence="15 27">SARC-H</strain>
        <strain evidence="16 31">SARC-I</strain>
        <strain evidence="18 32">SARC-N</strain>
        <strain evidence="19 33">SARC-O</strain>
        <strain evidence="20 28">SUL120</strain>
        <strain evidence="14 29">SULG</strain>
        <strain evidence="17 30">SULM</strain>
    </source>
</reference>
<evidence type="ECO:0000313" key="33">
    <source>
        <dbReference type="Proteomes" id="UP000282269"/>
    </source>
</evidence>
<proteinExistence type="inferred from homology"/>
<evidence type="ECO:0000256" key="1">
    <source>
        <dbReference type="ARBA" id="ARBA00001968"/>
    </source>
</evidence>
<evidence type="ECO:0000313" key="20">
    <source>
        <dbReference type="EMBL" id="AZF83611.1"/>
    </source>
</evidence>
<dbReference type="EMBL" id="CP033239">
    <property type="protein sequence ID" value="AZF78366.1"/>
    <property type="molecule type" value="Genomic_DNA"/>
</dbReference>
<dbReference type="InterPro" id="IPR029064">
    <property type="entry name" value="Ribosomal_eL30-like_sf"/>
</dbReference>
<reference evidence="26" key="2">
    <citation type="submission" date="2016-04" db="EMBL/GenBank/DDBJ databases">
        <authorList>
            <person name="Shah S.A."/>
            <person name="Garrett R.A."/>
        </authorList>
    </citation>
    <scope>NUCLEOTIDE SEQUENCE [LARGE SCALE GENOMIC DNA]</scope>
    <source>
        <strain evidence="26">ATCC 35091 / DSM 1616 / JCM 8930 / NBRC 15331 / P1</strain>
    </source>
</reference>
<evidence type="ECO:0000313" key="13">
    <source>
        <dbReference type="EMBL" id="AKA78819.1"/>
    </source>
</evidence>
<evidence type="ECO:0000313" key="11">
    <source>
        <dbReference type="EMBL" id="AKA73429.1"/>
    </source>
</evidence>
<dbReference type="KEGG" id="ssoa:SULA_1099"/>
<comment type="subunit">
    <text evidence="9">Monomer.</text>
</comment>
<evidence type="ECO:0000313" key="23">
    <source>
        <dbReference type="Proteomes" id="UP000033057"/>
    </source>
</evidence>
<comment type="similarity">
    <text evidence="3 9">Belongs to the eukaryotic release factor 1 family. Pelota subfamily.</text>
</comment>
<evidence type="ECO:0000313" key="34">
    <source>
        <dbReference type="Proteomes" id="UP000594632"/>
    </source>
</evidence>
<evidence type="ECO:0000313" key="25">
    <source>
        <dbReference type="Proteomes" id="UP000033106"/>
    </source>
</evidence>
<accession>A0A0E3JTL7</accession>
<dbReference type="EMBL" id="CP011055">
    <property type="protein sequence ID" value="AKA73429.1"/>
    <property type="molecule type" value="Genomic_DNA"/>
</dbReference>
<evidence type="ECO:0000313" key="12">
    <source>
        <dbReference type="EMBL" id="AKA76127.1"/>
    </source>
</evidence>
<evidence type="ECO:0000256" key="9">
    <source>
        <dbReference type="HAMAP-Rule" id="MF_01853"/>
    </source>
</evidence>
<dbReference type="NCBIfam" id="TIGR00111">
    <property type="entry name" value="pelota"/>
    <property type="match status" value="1"/>
</dbReference>
<comment type="cofactor">
    <cofactor evidence="1 9">
        <name>a divalent metal cation</name>
        <dbReference type="ChEBI" id="CHEBI:60240"/>
    </cofactor>
</comment>
<dbReference type="Gene3D" id="2.30.30.870">
    <property type="entry name" value="Pelota, domain A"/>
    <property type="match status" value="1"/>
</dbReference>
<dbReference type="Proteomes" id="UP000269431">
    <property type="component" value="Chromosome"/>
</dbReference>
<reference evidence="21 34" key="6">
    <citation type="journal article" date="2020" name="Nat. Commun.">
        <title>The structures of two archaeal type IV pili illuminate evolutionary relationships.</title>
        <authorList>
            <person name="Wang F."/>
            <person name="Baquero D.P."/>
            <person name="Su Z."/>
            <person name="Beltran L.C."/>
            <person name="Prangishvili D."/>
            <person name="Krupovic M."/>
            <person name="Egelman E.H."/>
        </authorList>
    </citation>
    <scope>NUCLEOTIDE SEQUENCE [LARGE SCALE GENOMIC DNA]</scope>
    <source>
        <strain evidence="21 34">POZ149</strain>
    </source>
</reference>
<dbReference type="EMBL" id="CP033240">
    <property type="protein sequence ID" value="AZF80972.1"/>
    <property type="molecule type" value="Genomic_DNA"/>
</dbReference>
<dbReference type="KEGG" id="ssol:SULB_1100"/>
<evidence type="ECO:0000313" key="29">
    <source>
        <dbReference type="Proteomes" id="UP000273194"/>
    </source>
</evidence>
<dbReference type="Gene3D" id="3.30.420.60">
    <property type="entry name" value="eRF1 domain 2"/>
    <property type="match status" value="1"/>
</dbReference>
<dbReference type="InterPro" id="IPR004405">
    <property type="entry name" value="TF_pelota"/>
</dbReference>
<dbReference type="EMBL" id="CP033237">
    <property type="protein sequence ID" value="AZF73134.1"/>
    <property type="molecule type" value="Genomic_DNA"/>
</dbReference>
<evidence type="ECO:0000313" key="17">
    <source>
        <dbReference type="EMBL" id="AZF75759.1"/>
    </source>
</evidence>
<name>A0A0E3JTL7_SACSO</name>
<evidence type="ECO:0000313" key="22">
    <source>
        <dbReference type="EMBL" id="SAI83633.1"/>
    </source>
</evidence>
<evidence type="ECO:0000313" key="26">
    <source>
        <dbReference type="Proteomes" id="UP000076770"/>
    </source>
</evidence>
<reference evidence="23 24" key="1">
    <citation type="journal article" date="2015" name="Genome Announc.">
        <title>Complete Genome Sequence of Sulfolobus solfataricus Strain 98/2 and Evolved Derivatives.</title>
        <authorList>
            <person name="McCarthy S."/>
            <person name="Gradnigo J."/>
            <person name="Johnson T."/>
            <person name="Payne S."/>
            <person name="Lipzen A."/>
            <person name="Martin J."/>
            <person name="Schackwitz W."/>
            <person name="Moriyama E."/>
            <person name="Blum P."/>
        </authorList>
    </citation>
    <scope>NUCLEOTIDE SEQUENCE [LARGE SCALE GENOMIC DNA]</scope>
    <source>
        <strain evidence="23">98/2 SULC</strain>
        <strain evidence="11">SARC-B</strain>
        <strain evidence="12">SARC-C</strain>
        <strain evidence="13 25">SULA</strain>
        <strain evidence="24">SULB</strain>
    </source>
</reference>
<dbReference type="GO" id="GO:0032790">
    <property type="term" value="P:ribosome disassembly"/>
    <property type="evidence" value="ECO:0007669"/>
    <property type="project" value="TreeGrafter"/>
</dbReference>
<dbReference type="EC" id="3.1.-.-" evidence="9"/>
<evidence type="ECO:0000259" key="10">
    <source>
        <dbReference type="SMART" id="SM01194"/>
    </source>
</evidence>
<dbReference type="OrthoDB" id="31300at2157"/>
<evidence type="ECO:0000256" key="7">
    <source>
        <dbReference type="ARBA" id="ARBA00022759"/>
    </source>
</evidence>
<dbReference type="Gene3D" id="3.30.1330.30">
    <property type="match status" value="1"/>
</dbReference>
<keyword evidence="8 9" id="KW-0378">Hydrolase</keyword>
<evidence type="ECO:0000313" key="21">
    <source>
        <dbReference type="EMBL" id="QPG50412.1"/>
    </source>
</evidence>
<dbReference type="Proteomes" id="UP000033057">
    <property type="component" value="Chromosome"/>
</dbReference>
<dbReference type="Proteomes" id="UP000033085">
    <property type="component" value="Chromosome"/>
</dbReference>
<dbReference type="OMA" id="DDLWHLK"/>
<dbReference type="EMBL" id="CP033236">
    <property type="protein sequence ID" value="AZF70514.1"/>
    <property type="molecule type" value="Genomic_DNA"/>
</dbReference>
<evidence type="ECO:0000313" key="31">
    <source>
        <dbReference type="Proteomes" id="UP000275843"/>
    </source>
</evidence>
<dbReference type="Proteomes" id="UP000275843">
    <property type="component" value="Chromosome"/>
</dbReference>
<evidence type="ECO:0000313" key="32">
    <source>
        <dbReference type="Proteomes" id="UP000278715"/>
    </source>
</evidence>
<dbReference type="KEGG" id="ssof:SULC_1099"/>
<dbReference type="Proteomes" id="UP000267993">
    <property type="component" value="Chromosome"/>
</dbReference>
<dbReference type="Proteomes" id="UP000076770">
    <property type="component" value="Chromosome i"/>
</dbReference>
<dbReference type="RefSeq" id="WP_009988896.1">
    <property type="nucleotide sequence ID" value="NZ_CP011055.2"/>
</dbReference>
<dbReference type="GO" id="GO:0070966">
    <property type="term" value="P:nuclear-transcribed mRNA catabolic process, no-go decay"/>
    <property type="evidence" value="ECO:0007669"/>
    <property type="project" value="InterPro"/>
</dbReference>
<keyword evidence="6 9" id="KW-0479">Metal-binding</keyword>
<dbReference type="HAMAP" id="MF_01853">
    <property type="entry name" value="PelO"/>
    <property type="match status" value="1"/>
</dbReference>
<evidence type="ECO:0000256" key="2">
    <source>
        <dbReference type="ARBA" id="ARBA00004496"/>
    </source>
</evidence>
<dbReference type="GO" id="GO:0070481">
    <property type="term" value="P:nuclear-transcribed mRNA catabolic process, non-stop decay"/>
    <property type="evidence" value="ECO:0007669"/>
    <property type="project" value="InterPro"/>
</dbReference>
<dbReference type="GeneID" id="1453271"/>
<evidence type="ECO:0000256" key="6">
    <source>
        <dbReference type="ARBA" id="ARBA00022723"/>
    </source>
</evidence>
<dbReference type="InterPro" id="IPR023521">
    <property type="entry name" value="Pelota_arc"/>
</dbReference>
<dbReference type="GO" id="GO:0005737">
    <property type="term" value="C:cytoplasm"/>
    <property type="evidence" value="ECO:0007669"/>
    <property type="project" value="UniProtKB-SubCell"/>
</dbReference>
<dbReference type="Proteomes" id="UP000033106">
    <property type="component" value="Chromosome"/>
</dbReference>
<reference evidence="22" key="3">
    <citation type="submission" date="2016-04" db="EMBL/GenBank/DDBJ databases">
        <authorList>
            <person name="Evans L.H."/>
            <person name="Alamgir A."/>
            <person name="Owens N."/>
            <person name="Weber N.D."/>
            <person name="Virtaneva K."/>
            <person name="Barbian K."/>
            <person name="Babar A."/>
            <person name="Rosenke K."/>
        </authorList>
    </citation>
    <scope>NUCLEOTIDE SEQUENCE</scope>
    <source>
        <strain evidence="22">P1</strain>
    </source>
</reference>
<evidence type="ECO:0000256" key="3">
    <source>
        <dbReference type="ARBA" id="ARBA00009504"/>
    </source>
</evidence>
<dbReference type="GO" id="GO:0046872">
    <property type="term" value="F:metal ion binding"/>
    <property type="evidence" value="ECO:0007669"/>
    <property type="project" value="UniProtKB-UniRule"/>
</dbReference>
<dbReference type="GO" id="GO:0004519">
    <property type="term" value="F:endonuclease activity"/>
    <property type="evidence" value="ECO:0007669"/>
    <property type="project" value="UniProtKB-UniRule"/>
</dbReference>
<dbReference type="SUPFAM" id="SSF53137">
    <property type="entry name" value="Translational machinery components"/>
    <property type="match status" value="1"/>
</dbReference>
<dbReference type="Proteomes" id="UP000282269">
    <property type="component" value="Chromosome"/>
</dbReference>
<dbReference type="EMBL" id="LT549890">
    <property type="protein sequence ID" value="SAI83633.1"/>
    <property type="molecule type" value="Genomic_DNA"/>
</dbReference>
<evidence type="ECO:0000313" key="30">
    <source>
        <dbReference type="Proteomes" id="UP000273443"/>
    </source>
</evidence>
<evidence type="ECO:0000313" key="24">
    <source>
        <dbReference type="Proteomes" id="UP000033085"/>
    </source>
</evidence>
<dbReference type="GeneID" id="44129044"/>
<dbReference type="GO" id="GO:0016787">
    <property type="term" value="F:hydrolase activity"/>
    <property type="evidence" value="ECO:0007669"/>
    <property type="project" value="UniProtKB-KW"/>
</dbReference>
<dbReference type="PATRIC" id="fig|2287.6.peg.1158"/>
<dbReference type="InterPro" id="IPR058547">
    <property type="entry name" value="Pelota_N"/>
</dbReference>
<dbReference type="SUPFAM" id="SSF159065">
    <property type="entry name" value="Dom34/Pelota N-terminal domain-like"/>
    <property type="match status" value="1"/>
</dbReference>
<evidence type="ECO:0000256" key="4">
    <source>
        <dbReference type="ARBA" id="ARBA00022490"/>
    </source>
</evidence>
<evidence type="ECO:0000313" key="28">
    <source>
        <dbReference type="Proteomes" id="UP000269431"/>
    </source>
</evidence>
<dbReference type="InterPro" id="IPR042226">
    <property type="entry name" value="eFR1_2_sf"/>
</dbReference>
<comment type="domain">
    <text evidence="9">The N-terminal domain has the RNA-binding Sm fold. It harbors the endoribonuclease activity.</text>
</comment>
<dbReference type="GO" id="GO:0071025">
    <property type="term" value="P:RNA surveillance"/>
    <property type="evidence" value="ECO:0007669"/>
    <property type="project" value="InterPro"/>
</dbReference>
<dbReference type="Proteomes" id="UP000278715">
    <property type="component" value="Chromosome"/>
</dbReference>
<dbReference type="EMBL" id="CP033241">
    <property type="protein sequence ID" value="AZF83611.1"/>
    <property type="molecule type" value="Genomic_DNA"/>
</dbReference>
<evidence type="ECO:0000313" key="18">
    <source>
        <dbReference type="EMBL" id="AZF78366.1"/>
    </source>
</evidence>
<dbReference type="SMR" id="A0A0E3JTL7"/>
<dbReference type="EMBL" id="CP033238">
    <property type="protein sequence ID" value="AZF75759.1"/>
    <property type="molecule type" value="Genomic_DNA"/>
</dbReference>
<dbReference type="FunFam" id="3.30.420.60:FF:000005">
    <property type="entry name" value="Protein pelota homolog"/>
    <property type="match status" value="1"/>
</dbReference>
<dbReference type="EMBL" id="CP011056">
    <property type="protein sequence ID" value="AKA76127.1"/>
    <property type="molecule type" value="Genomic_DNA"/>
</dbReference>
<dbReference type="EMBL" id="CP011057">
    <property type="protein sequence ID" value="AKA78819.1"/>
    <property type="molecule type" value="Genomic_DNA"/>
</dbReference>
<keyword evidence="4 9" id="KW-0963">Cytoplasm</keyword>
<evidence type="ECO:0000256" key="5">
    <source>
        <dbReference type="ARBA" id="ARBA00022722"/>
    </source>
</evidence>
<dbReference type="PANTHER" id="PTHR10853:SF0">
    <property type="entry name" value="PROTEIN PELOTA HOMOLOG"/>
    <property type="match status" value="1"/>
</dbReference>
<dbReference type="EMBL" id="CP033235">
    <property type="protein sequence ID" value="AZF67894.1"/>
    <property type="molecule type" value="Genomic_DNA"/>
</dbReference>
<evidence type="ECO:0000313" key="27">
    <source>
        <dbReference type="Proteomes" id="UP000267993"/>
    </source>
</evidence>
<comment type="subcellular location">
    <subcellularLocation>
        <location evidence="2 9">Cytoplasm</location>
    </subcellularLocation>
</comment>
<dbReference type="SUPFAM" id="SSF55315">
    <property type="entry name" value="L30e-like"/>
    <property type="match status" value="1"/>
</dbReference>
<dbReference type="Pfam" id="PF26356">
    <property type="entry name" value="Pelota_N"/>
    <property type="match status" value="1"/>
</dbReference>
<organism evidence="11 24">
    <name type="scientific">Saccharolobus solfataricus</name>
    <name type="common">Sulfolobus solfataricus</name>
    <dbReference type="NCBI Taxonomy" id="2287"/>
    <lineage>
        <taxon>Archaea</taxon>
        <taxon>Thermoproteota</taxon>
        <taxon>Thermoprotei</taxon>
        <taxon>Sulfolobales</taxon>
        <taxon>Sulfolobaceae</taxon>
        <taxon>Saccharolobus</taxon>
    </lineage>
</organism>
<dbReference type="EMBL" id="CP050869">
    <property type="protein sequence ID" value="QPG50412.1"/>
    <property type="molecule type" value="Genomic_DNA"/>
</dbReference>
<dbReference type="PANTHER" id="PTHR10853">
    <property type="entry name" value="PELOTA"/>
    <property type="match status" value="1"/>
</dbReference>
<reference evidence="11" key="5">
    <citation type="submission" date="2018-10" db="EMBL/GenBank/DDBJ databases">
        <authorList>
            <person name="McCarthy S."/>
            <person name="Gradnigo J."/>
            <person name="Johnson T."/>
            <person name="Payne S."/>
            <person name="Lipzen A."/>
            <person name="Schackwitz W."/>
            <person name="Martin J."/>
            <person name="Moriyama E."/>
            <person name="Blum P."/>
        </authorList>
    </citation>
    <scope>NUCLEOTIDE SEQUENCE</scope>
    <source>
        <strain evidence="11">SARC-B</strain>
        <strain evidence="12">SARC-C</strain>
        <strain evidence="13">SULA</strain>
    </source>
</reference>